<gene>
    <name evidence="1" type="ORF">S01H4_57832</name>
</gene>
<dbReference type="EMBL" id="BART01033710">
    <property type="protein sequence ID" value="GAH10274.1"/>
    <property type="molecule type" value="Genomic_DNA"/>
</dbReference>
<feature type="non-terminal residue" evidence="1">
    <location>
        <position position="1"/>
    </location>
</feature>
<sequence>LFQPMWKDLRFAENQVDFLIRKIKGDSYIRVLLPSNLVKRHFIFKKLETPFIIEGSYIKVKADNISEAQNIATLITSQISKSEGRVVTLSAFRMSEIYLFMEYADKFEKGEYVSYSVSNNENPLMFSLLLKKDDYTSTDDLREKIRNYTNKRLVEVSKISKLKNMSPHEIIEKEYEK</sequence>
<proteinExistence type="predicted"/>
<protein>
    <submittedName>
        <fullName evidence="1">Uncharacterized protein</fullName>
    </submittedName>
</protein>
<comment type="caution">
    <text evidence="1">The sequence shown here is derived from an EMBL/GenBank/DDBJ whole genome shotgun (WGS) entry which is preliminary data.</text>
</comment>
<organism evidence="1">
    <name type="scientific">marine sediment metagenome</name>
    <dbReference type="NCBI Taxonomy" id="412755"/>
    <lineage>
        <taxon>unclassified sequences</taxon>
        <taxon>metagenomes</taxon>
        <taxon>ecological metagenomes</taxon>
    </lineage>
</organism>
<evidence type="ECO:0000313" key="1">
    <source>
        <dbReference type="EMBL" id="GAH10274.1"/>
    </source>
</evidence>
<accession>X1DZD0</accession>
<reference evidence="1" key="1">
    <citation type="journal article" date="2014" name="Front. Microbiol.">
        <title>High frequency of phylogenetically diverse reductive dehalogenase-homologous genes in deep subseafloor sedimentary metagenomes.</title>
        <authorList>
            <person name="Kawai M."/>
            <person name="Futagami T."/>
            <person name="Toyoda A."/>
            <person name="Takaki Y."/>
            <person name="Nishi S."/>
            <person name="Hori S."/>
            <person name="Arai W."/>
            <person name="Tsubouchi T."/>
            <person name="Morono Y."/>
            <person name="Uchiyama I."/>
            <person name="Ito T."/>
            <person name="Fujiyama A."/>
            <person name="Inagaki F."/>
            <person name="Takami H."/>
        </authorList>
    </citation>
    <scope>NUCLEOTIDE SEQUENCE</scope>
    <source>
        <strain evidence="1">Expedition CK06-06</strain>
    </source>
</reference>
<name>X1DZD0_9ZZZZ</name>
<dbReference type="AlphaFoldDB" id="X1DZD0"/>